<keyword evidence="2" id="KW-0812">Transmembrane</keyword>
<evidence type="ECO:0000256" key="2">
    <source>
        <dbReference type="SAM" id="Phobius"/>
    </source>
</evidence>
<comment type="caution">
    <text evidence="3">The sequence shown here is derived from an EMBL/GenBank/DDBJ whole genome shotgun (WGS) entry which is preliminary data.</text>
</comment>
<feature type="region of interest" description="Disordered" evidence="1">
    <location>
        <begin position="45"/>
        <end position="117"/>
    </location>
</feature>
<dbReference type="RefSeq" id="WP_130290048.1">
    <property type="nucleotide sequence ID" value="NZ_SHKL01000001.1"/>
</dbReference>
<protein>
    <submittedName>
        <fullName evidence="3">Uncharacterized protein</fullName>
    </submittedName>
</protein>
<dbReference type="AlphaFoldDB" id="A0A4Q7UXF9"/>
<keyword evidence="2" id="KW-0472">Membrane</keyword>
<gene>
    <name evidence="3" type="ORF">EV383_2497</name>
</gene>
<evidence type="ECO:0000256" key="1">
    <source>
        <dbReference type="SAM" id="MobiDB-lite"/>
    </source>
</evidence>
<dbReference type="EMBL" id="SHKL01000001">
    <property type="protein sequence ID" value="RZT85621.1"/>
    <property type="molecule type" value="Genomic_DNA"/>
</dbReference>
<accession>A0A4Q7UXF9</accession>
<evidence type="ECO:0000313" key="4">
    <source>
        <dbReference type="Proteomes" id="UP000291591"/>
    </source>
</evidence>
<reference evidence="3 4" key="1">
    <citation type="submission" date="2019-02" db="EMBL/GenBank/DDBJ databases">
        <title>Sequencing the genomes of 1000 actinobacteria strains.</title>
        <authorList>
            <person name="Klenk H.-P."/>
        </authorList>
    </citation>
    <scope>NUCLEOTIDE SEQUENCE [LARGE SCALE GENOMIC DNA]</scope>
    <source>
        <strain evidence="3 4">DSM 45779</strain>
    </source>
</reference>
<evidence type="ECO:0000313" key="3">
    <source>
        <dbReference type="EMBL" id="RZT85621.1"/>
    </source>
</evidence>
<organism evidence="3 4">
    <name type="scientific">Pseudonocardia sediminis</name>
    <dbReference type="NCBI Taxonomy" id="1397368"/>
    <lineage>
        <taxon>Bacteria</taxon>
        <taxon>Bacillati</taxon>
        <taxon>Actinomycetota</taxon>
        <taxon>Actinomycetes</taxon>
        <taxon>Pseudonocardiales</taxon>
        <taxon>Pseudonocardiaceae</taxon>
        <taxon>Pseudonocardia</taxon>
    </lineage>
</organism>
<feature type="compositionally biased region" description="Basic and acidic residues" evidence="1">
    <location>
        <begin position="108"/>
        <end position="117"/>
    </location>
</feature>
<dbReference type="Proteomes" id="UP000291591">
    <property type="component" value="Unassembled WGS sequence"/>
</dbReference>
<feature type="compositionally biased region" description="Pro residues" evidence="1">
    <location>
        <begin position="65"/>
        <end position="76"/>
    </location>
</feature>
<keyword evidence="4" id="KW-1185">Reference proteome</keyword>
<proteinExistence type="predicted"/>
<keyword evidence="2" id="KW-1133">Transmembrane helix</keyword>
<name>A0A4Q7UXF9_PSEST</name>
<sequence>MSSEDLTVAQAIGLFVLLPIAIIILIALPIYGPGWIRRLTGRHRNAGETPSEETQLPGHASGDAPQPPAEVPPPEHTPTEPAVASAATVQPHDERPEPAPTPASDDADSVRPTRPDP</sequence>
<feature type="transmembrane region" description="Helical" evidence="2">
    <location>
        <begin position="12"/>
        <end position="32"/>
    </location>
</feature>